<feature type="region of interest" description="Disordered" evidence="7">
    <location>
        <begin position="70"/>
        <end position="185"/>
    </location>
</feature>
<dbReference type="PROSITE" id="PS00189">
    <property type="entry name" value="LIPOYL"/>
    <property type="match status" value="2"/>
</dbReference>
<feature type="domain" description="Lipoyl-binding" evidence="8">
    <location>
        <begin position="138"/>
        <end position="213"/>
    </location>
</feature>
<evidence type="ECO:0000256" key="5">
    <source>
        <dbReference type="ARBA" id="ARBA00023315"/>
    </source>
</evidence>
<dbReference type="FunFam" id="3.30.559.10:FF:000007">
    <property type="entry name" value="Dihydrolipoamide acetyltransferase component of pyruvate dehydrogenase complex"/>
    <property type="match status" value="1"/>
</dbReference>
<protein>
    <recommendedName>
        <fullName evidence="6">Dihydrolipoamide acetyltransferase component of pyruvate dehydrogenase complex</fullName>
        <ecNumber evidence="6">2.3.1.-</ecNumber>
    </recommendedName>
</protein>
<dbReference type="InterPro" id="IPR001078">
    <property type="entry name" value="2-oxoacid_DH_actylTfrase"/>
</dbReference>
<feature type="compositionally biased region" description="Basic and acidic residues" evidence="7">
    <location>
        <begin position="224"/>
        <end position="293"/>
    </location>
</feature>
<gene>
    <name evidence="10" type="primary">sucB</name>
    <name evidence="10" type="ORF">IGS73_06590</name>
</gene>
<dbReference type="EMBL" id="CP062789">
    <property type="protein sequence ID" value="QOK24035.1"/>
    <property type="molecule type" value="Genomic_DNA"/>
</dbReference>
<dbReference type="CDD" id="cd06849">
    <property type="entry name" value="lipoyl_domain"/>
    <property type="match status" value="2"/>
</dbReference>
<feature type="domain" description="Lipoyl-binding" evidence="8">
    <location>
        <begin position="2"/>
        <end position="77"/>
    </location>
</feature>
<dbReference type="InterPro" id="IPR014276">
    <property type="entry name" value="2-oxoglutarate_DH_E2"/>
</dbReference>
<dbReference type="Proteomes" id="UP000593998">
    <property type="component" value="Chromosome"/>
</dbReference>
<dbReference type="SUPFAM" id="SSF52777">
    <property type="entry name" value="CoA-dependent acyltransferases"/>
    <property type="match status" value="1"/>
</dbReference>
<dbReference type="GO" id="GO:0031405">
    <property type="term" value="F:lipoic acid binding"/>
    <property type="evidence" value="ECO:0007669"/>
    <property type="project" value="TreeGrafter"/>
</dbReference>
<accession>A0A7L9J4U8</accession>
<evidence type="ECO:0000256" key="3">
    <source>
        <dbReference type="ARBA" id="ARBA00022679"/>
    </source>
</evidence>
<dbReference type="PROSITE" id="PS50968">
    <property type="entry name" value="BIOTINYL_LIPOYL"/>
    <property type="match status" value="2"/>
</dbReference>
<dbReference type="Gene3D" id="2.40.50.100">
    <property type="match status" value="2"/>
</dbReference>
<proteinExistence type="inferred from homology"/>
<dbReference type="InterPro" id="IPR036625">
    <property type="entry name" value="E3-bd_dom_sf"/>
</dbReference>
<sequence>MSERVAMPALGESVTEGTVTRWLKNVGDTVEVDEPLLEVSTDKVDTEIPSPVAGTIQEILVEEDETVEVGADLAVIGDGDAPASSDSGDDSAQEPAAEESPAEESATEEAPAEEPAAEEPAEQEAPAAEASSSGDGEGTTVAMPALGESVTEGTVSRWLKAEGDTVEVDEPLLEVSTDKVDTEIPSPVAGTLTKILVQEDETVEVGADLAIVGGSGGGSAPAAEEPKEEPKAEAPKEEPKAEEPKAEEPKAEEPKAEEPKAEEPKAEEPKAEEPKAEAPKAEPKQEAPKEAPKQEAPAASGGDAAAYVTPLVRKLAADNGIDLSQVEGTGIGGRIRKQDVLDAAKAKNQPQEAAAPAAAAPAAAPAAAAPAGVPAGLESNVPQSKRGTREKMSRLRKVIAERMVESLRVSAQLTTVVEVDMTKVARVRDAAKADFAQREGTKLSFLPFIAQATAEALKAHPGINASVEGDEIVYHGQENLSIAVDTERGLLTPVVKNAGDLNVAGLARAIADVADRTRNNKITPDDLSGGTFTITNTGSRGALFDTPILNQPQVAMLGTGAIVRRPVVITTDDGGETLAIRSMMYLALTYDHRVVDGADAARFLGTVKARLEEGRFEA</sequence>
<dbReference type="InterPro" id="IPR003016">
    <property type="entry name" value="2-oxoA_DH_lipoyl-BS"/>
</dbReference>
<dbReference type="GO" id="GO:0016407">
    <property type="term" value="F:acetyltransferase activity"/>
    <property type="evidence" value="ECO:0007669"/>
    <property type="project" value="TreeGrafter"/>
</dbReference>
<dbReference type="InterPro" id="IPR011053">
    <property type="entry name" value="Single_hybrid_motif"/>
</dbReference>
<dbReference type="InterPro" id="IPR000089">
    <property type="entry name" value="Biotin_lipoyl"/>
</dbReference>
<feature type="domain" description="Peripheral subunit-binding (PSBD)" evidence="9">
    <location>
        <begin position="307"/>
        <end position="344"/>
    </location>
</feature>
<dbReference type="PANTHER" id="PTHR43178:SF5">
    <property type="entry name" value="LIPOAMIDE ACYLTRANSFERASE COMPONENT OF BRANCHED-CHAIN ALPHA-KETO ACID DEHYDROGENASE COMPLEX, MITOCHONDRIAL"/>
    <property type="match status" value="1"/>
</dbReference>
<keyword evidence="4 6" id="KW-0450">Lipoyl</keyword>
<evidence type="ECO:0000313" key="11">
    <source>
        <dbReference type="Proteomes" id="UP000593998"/>
    </source>
</evidence>
<dbReference type="PROSITE" id="PS51826">
    <property type="entry name" value="PSBD"/>
    <property type="match status" value="1"/>
</dbReference>
<dbReference type="InterPro" id="IPR023213">
    <property type="entry name" value="CAT-like_dom_sf"/>
</dbReference>
<dbReference type="Pfam" id="PF00198">
    <property type="entry name" value="2-oxoacid_dh"/>
    <property type="match status" value="1"/>
</dbReference>
<evidence type="ECO:0000256" key="4">
    <source>
        <dbReference type="ARBA" id="ARBA00022823"/>
    </source>
</evidence>
<evidence type="ECO:0000313" key="10">
    <source>
        <dbReference type="EMBL" id="QOK24035.1"/>
    </source>
</evidence>
<dbReference type="AlphaFoldDB" id="A0A7L9J4U8"/>
<dbReference type="Gene3D" id="3.30.559.10">
    <property type="entry name" value="Chloramphenicol acetyltransferase-like domain"/>
    <property type="match status" value="1"/>
</dbReference>
<feature type="compositionally biased region" description="Acidic residues" evidence="7">
    <location>
        <begin position="87"/>
        <end position="122"/>
    </location>
</feature>
<dbReference type="NCBIfam" id="TIGR02927">
    <property type="entry name" value="SucB_Actino"/>
    <property type="match status" value="1"/>
</dbReference>
<keyword evidence="5 6" id="KW-0012">Acyltransferase</keyword>
<dbReference type="Gene3D" id="4.10.320.10">
    <property type="entry name" value="E3-binding domain"/>
    <property type="match status" value="1"/>
</dbReference>
<evidence type="ECO:0000256" key="7">
    <source>
        <dbReference type="SAM" id="MobiDB-lite"/>
    </source>
</evidence>
<dbReference type="SUPFAM" id="SSF51230">
    <property type="entry name" value="Single hybrid motif"/>
    <property type="match status" value="2"/>
</dbReference>
<name>A0A7L9J4U8_9MICO</name>
<reference evidence="10 11" key="1">
    <citation type="submission" date="2020-10" db="EMBL/GenBank/DDBJ databases">
        <title>Janibacter indicus TT2 genome sequence.</title>
        <authorList>
            <person name="Lee K."/>
            <person name="Ganzorig M."/>
        </authorList>
    </citation>
    <scope>NUCLEOTIDE SEQUENCE [LARGE SCALE GENOMIC DNA]</scope>
    <source>
        <strain evidence="10 11">TT2</strain>
    </source>
</reference>
<dbReference type="PANTHER" id="PTHR43178">
    <property type="entry name" value="DIHYDROLIPOAMIDE ACETYLTRANSFERASE COMPONENT OF PYRUVATE DEHYDROGENASE COMPLEX"/>
    <property type="match status" value="1"/>
</dbReference>
<evidence type="ECO:0000259" key="9">
    <source>
        <dbReference type="PROSITE" id="PS51826"/>
    </source>
</evidence>
<organism evidence="10 11">
    <name type="scientific">Janibacter indicus</name>
    <dbReference type="NCBI Taxonomy" id="857417"/>
    <lineage>
        <taxon>Bacteria</taxon>
        <taxon>Bacillati</taxon>
        <taxon>Actinomycetota</taxon>
        <taxon>Actinomycetes</taxon>
        <taxon>Micrococcales</taxon>
        <taxon>Intrasporangiaceae</taxon>
        <taxon>Janibacter</taxon>
    </lineage>
</organism>
<comment type="cofactor">
    <cofactor evidence="1 6">
        <name>(R)-lipoate</name>
        <dbReference type="ChEBI" id="CHEBI:83088"/>
    </cofactor>
</comment>
<feature type="region of interest" description="Disordered" evidence="7">
    <location>
        <begin position="207"/>
        <end position="302"/>
    </location>
</feature>
<dbReference type="Pfam" id="PF00364">
    <property type="entry name" value="Biotin_lipoyl"/>
    <property type="match status" value="2"/>
</dbReference>
<dbReference type="SUPFAM" id="SSF47005">
    <property type="entry name" value="Peripheral subunit-binding domain of 2-oxo acid dehydrogenase complex"/>
    <property type="match status" value="1"/>
</dbReference>
<evidence type="ECO:0000256" key="6">
    <source>
        <dbReference type="RuleBase" id="RU003423"/>
    </source>
</evidence>
<keyword evidence="3 6" id="KW-0808">Transferase</keyword>
<evidence type="ECO:0000256" key="2">
    <source>
        <dbReference type="ARBA" id="ARBA00007317"/>
    </source>
</evidence>
<dbReference type="EC" id="2.3.1.-" evidence="6"/>
<dbReference type="RefSeq" id="WP_192911904.1">
    <property type="nucleotide sequence ID" value="NZ_CP062789.1"/>
</dbReference>
<dbReference type="GO" id="GO:0005737">
    <property type="term" value="C:cytoplasm"/>
    <property type="evidence" value="ECO:0007669"/>
    <property type="project" value="TreeGrafter"/>
</dbReference>
<evidence type="ECO:0000256" key="1">
    <source>
        <dbReference type="ARBA" id="ARBA00001938"/>
    </source>
</evidence>
<feature type="compositionally biased region" description="Low complexity" evidence="7">
    <location>
        <begin position="123"/>
        <end position="133"/>
    </location>
</feature>
<dbReference type="InterPro" id="IPR004167">
    <property type="entry name" value="PSBD"/>
</dbReference>
<dbReference type="InterPro" id="IPR050743">
    <property type="entry name" value="2-oxoacid_DH_E2_comp"/>
</dbReference>
<dbReference type="Pfam" id="PF02817">
    <property type="entry name" value="E3_binding"/>
    <property type="match status" value="1"/>
</dbReference>
<comment type="similarity">
    <text evidence="2 6">Belongs to the 2-oxoacid dehydrogenase family.</text>
</comment>
<feature type="compositionally biased region" description="Low complexity" evidence="7">
    <location>
        <begin position="77"/>
        <end position="86"/>
    </location>
</feature>
<evidence type="ECO:0000259" key="8">
    <source>
        <dbReference type="PROSITE" id="PS50968"/>
    </source>
</evidence>